<dbReference type="InterPro" id="IPR052337">
    <property type="entry name" value="SAT4-like"/>
</dbReference>
<dbReference type="PANTHER" id="PTHR33048">
    <property type="entry name" value="PTH11-LIKE INTEGRAL MEMBRANE PROTEIN (AFU_ORTHOLOGUE AFUA_5G11245)"/>
    <property type="match status" value="1"/>
</dbReference>
<dbReference type="Proteomes" id="UP000593566">
    <property type="component" value="Unassembled WGS sequence"/>
</dbReference>
<evidence type="ECO:0000259" key="7">
    <source>
        <dbReference type="Pfam" id="PF20684"/>
    </source>
</evidence>
<dbReference type="GO" id="GO:0016020">
    <property type="term" value="C:membrane"/>
    <property type="evidence" value="ECO:0007669"/>
    <property type="project" value="UniProtKB-SubCell"/>
</dbReference>
<dbReference type="PANTHER" id="PTHR33048:SF47">
    <property type="entry name" value="INTEGRAL MEMBRANE PROTEIN-RELATED"/>
    <property type="match status" value="1"/>
</dbReference>
<dbReference type="InterPro" id="IPR049326">
    <property type="entry name" value="Rhodopsin_dom_fungi"/>
</dbReference>
<evidence type="ECO:0000256" key="3">
    <source>
        <dbReference type="ARBA" id="ARBA00022989"/>
    </source>
</evidence>
<organism evidence="8 9">
    <name type="scientific">Letharia lupina</name>
    <dbReference type="NCBI Taxonomy" id="560253"/>
    <lineage>
        <taxon>Eukaryota</taxon>
        <taxon>Fungi</taxon>
        <taxon>Dikarya</taxon>
        <taxon>Ascomycota</taxon>
        <taxon>Pezizomycotina</taxon>
        <taxon>Lecanoromycetes</taxon>
        <taxon>OSLEUM clade</taxon>
        <taxon>Lecanoromycetidae</taxon>
        <taxon>Lecanorales</taxon>
        <taxon>Lecanorineae</taxon>
        <taxon>Parmeliaceae</taxon>
        <taxon>Letharia</taxon>
    </lineage>
</organism>
<evidence type="ECO:0000256" key="6">
    <source>
        <dbReference type="SAM" id="Phobius"/>
    </source>
</evidence>
<comment type="subcellular location">
    <subcellularLocation>
        <location evidence="1">Membrane</location>
        <topology evidence="1">Multi-pass membrane protein</topology>
    </subcellularLocation>
</comment>
<reference evidence="8 9" key="1">
    <citation type="journal article" date="2020" name="Genomics">
        <title>Complete, high-quality genomes from long-read metagenomic sequencing of two wolf lichen thalli reveals enigmatic genome architecture.</title>
        <authorList>
            <person name="McKenzie S.K."/>
            <person name="Walston R.F."/>
            <person name="Allen J.L."/>
        </authorList>
    </citation>
    <scope>NUCLEOTIDE SEQUENCE [LARGE SCALE GENOMIC DNA]</scope>
    <source>
        <strain evidence="8">WasteWater1</strain>
    </source>
</reference>
<name>A0A8H6CMP5_9LECA</name>
<feature type="domain" description="Rhodopsin" evidence="7">
    <location>
        <begin position="1"/>
        <end position="62"/>
    </location>
</feature>
<accession>A0A8H6CMP5</accession>
<keyword evidence="3 6" id="KW-1133">Transmembrane helix</keyword>
<proteinExistence type="inferred from homology"/>
<evidence type="ECO:0000313" key="8">
    <source>
        <dbReference type="EMBL" id="KAF6226210.1"/>
    </source>
</evidence>
<evidence type="ECO:0000256" key="5">
    <source>
        <dbReference type="ARBA" id="ARBA00038359"/>
    </source>
</evidence>
<evidence type="ECO:0000256" key="1">
    <source>
        <dbReference type="ARBA" id="ARBA00004141"/>
    </source>
</evidence>
<gene>
    <name evidence="8" type="ORF">HO133_009076</name>
</gene>
<keyword evidence="2 6" id="KW-0812">Transmembrane</keyword>
<protein>
    <recommendedName>
        <fullName evidence="7">Rhodopsin domain-containing protein</fullName>
    </recommendedName>
</protein>
<comment type="caution">
    <text evidence="8">The sequence shown here is derived from an EMBL/GenBank/DDBJ whole genome shotgun (WGS) entry which is preliminary data.</text>
</comment>
<dbReference type="EMBL" id="JACCJB010000006">
    <property type="protein sequence ID" value="KAF6226210.1"/>
    <property type="molecule type" value="Genomic_DNA"/>
</dbReference>
<sequence length="165" mass="17934">MRRSQKATLSFIFGLGGFVTIVAIVRFVYLIKADAEPVDVTINLSNILIWTGVEVNMSVVGVAFISDKFKQLRNRKCTHTKGSKLLIGTLRPGDTATVLPLSSKKSWDDGHRPILDSSFVVEMEAIVPHFEAKAPGRWMSEVEAVEPAVAMGAEKTVAGMGETSV</sequence>
<evidence type="ECO:0000313" key="9">
    <source>
        <dbReference type="Proteomes" id="UP000593566"/>
    </source>
</evidence>
<evidence type="ECO:0000256" key="2">
    <source>
        <dbReference type="ARBA" id="ARBA00022692"/>
    </source>
</evidence>
<dbReference type="AlphaFoldDB" id="A0A8H6CMP5"/>
<dbReference type="Pfam" id="PF20684">
    <property type="entry name" value="Fung_rhodopsin"/>
    <property type="match status" value="1"/>
</dbReference>
<dbReference type="RefSeq" id="XP_037154763.1">
    <property type="nucleotide sequence ID" value="XM_037299937.1"/>
</dbReference>
<comment type="similarity">
    <text evidence="5">Belongs to the SAT4 family.</text>
</comment>
<keyword evidence="9" id="KW-1185">Reference proteome</keyword>
<feature type="transmembrane region" description="Helical" evidence="6">
    <location>
        <begin position="47"/>
        <end position="66"/>
    </location>
</feature>
<keyword evidence="4 6" id="KW-0472">Membrane</keyword>
<dbReference type="GeneID" id="59337471"/>
<feature type="transmembrane region" description="Helical" evidence="6">
    <location>
        <begin position="7"/>
        <end position="27"/>
    </location>
</feature>
<evidence type="ECO:0000256" key="4">
    <source>
        <dbReference type="ARBA" id="ARBA00023136"/>
    </source>
</evidence>